<keyword evidence="3" id="KW-0460">Magnesium</keyword>
<dbReference type="Proteomes" id="UP000295673">
    <property type="component" value="Unassembled WGS sequence"/>
</dbReference>
<keyword evidence="6" id="KW-1185">Reference proteome</keyword>
<evidence type="ECO:0000313" key="6">
    <source>
        <dbReference type="Proteomes" id="UP000295673"/>
    </source>
</evidence>
<dbReference type="PANTHER" id="PTHR43584:SF8">
    <property type="entry name" value="N-ACETYLMURAMATE ALPHA-1-PHOSPHATE URIDYLYLTRANSFERASE"/>
    <property type="match status" value="1"/>
</dbReference>
<evidence type="ECO:0000256" key="1">
    <source>
        <dbReference type="ARBA" id="ARBA00022679"/>
    </source>
</evidence>
<organism evidence="5 6">
    <name type="scientific">Shimia isoporae</name>
    <dbReference type="NCBI Taxonomy" id="647720"/>
    <lineage>
        <taxon>Bacteria</taxon>
        <taxon>Pseudomonadati</taxon>
        <taxon>Pseudomonadota</taxon>
        <taxon>Alphaproteobacteria</taxon>
        <taxon>Rhodobacterales</taxon>
        <taxon>Roseobacteraceae</taxon>
    </lineage>
</organism>
<name>A0A4R1N9K2_9RHOB</name>
<reference evidence="5 6" key="1">
    <citation type="submission" date="2019-03" db="EMBL/GenBank/DDBJ databases">
        <title>Genomic Encyclopedia of Archaeal and Bacterial Type Strains, Phase II (KMG-II): from individual species to whole genera.</title>
        <authorList>
            <person name="Goeker M."/>
        </authorList>
    </citation>
    <scope>NUCLEOTIDE SEQUENCE [LARGE SCALE GENOMIC DNA]</scope>
    <source>
        <strain evidence="5 6">DSM 26433</strain>
    </source>
</reference>
<comment type="caution">
    <text evidence="5">The sequence shown here is derived from an EMBL/GenBank/DDBJ whole genome shotgun (WGS) entry which is preliminary data.</text>
</comment>
<sequence length="222" mass="23731">MLFAAGFGTRMGALTANTPKPLVKVAGKALIDHTLDLARKVDPATIVANTHYLSNQIERHLEGTSVVVSNETPNILETGGGLRQALPLLDSNPVFTSNTDAIWHGPNPFQVALDAWYPDVMDALLVCVPPGSALGHKGQGDFTLAENGLLKRGPGVIYGGVQILRTDGLFDIEQAAFSLNRLWDRILANGRLFGVSYSGKWCDVGSPEGIILAENLLSETDV</sequence>
<evidence type="ECO:0000259" key="4">
    <source>
        <dbReference type="Pfam" id="PF12804"/>
    </source>
</evidence>
<dbReference type="AlphaFoldDB" id="A0A4R1N9K2"/>
<accession>A0A4R1N9K2</accession>
<keyword evidence="1 5" id="KW-0808">Transferase</keyword>
<dbReference type="Pfam" id="PF12804">
    <property type="entry name" value="NTP_transf_3"/>
    <property type="match status" value="1"/>
</dbReference>
<evidence type="ECO:0000313" key="5">
    <source>
        <dbReference type="EMBL" id="TCK99794.1"/>
    </source>
</evidence>
<dbReference type="InterPro" id="IPR029044">
    <property type="entry name" value="Nucleotide-diphossugar_trans"/>
</dbReference>
<protein>
    <submittedName>
        <fullName evidence="5">MurNAc alpha-1-phosphate uridylyltransferase</fullName>
    </submittedName>
</protein>
<dbReference type="CDD" id="cd06422">
    <property type="entry name" value="NTP_transferase_like_1"/>
    <property type="match status" value="1"/>
</dbReference>
<evidence type="ECO:0000256" key="2">
    <source>
        <dbReference type="ARBA" id="ARBA00022695"/>
    </source>
</evidence>
<feature type="domain" description="MobA-like NTP transferase" evidence="4">
    <location>
        <begin position="3"/>
        <end position="119"/>
    </location>
</feature>
<dbReference type="GO" id="GO:0016779">
    <property type="term" value="F:nucleotidyltransferase activity"/>
    <property type="evidence" value="ECO:0007669"/>
    <property type="project" value="UniProtKB-KW"/>
</dbReference>
<dbReference type="Gene3D" id="3.90.550.10">
    <property type="entry name" value="Spore Coat Polysaccharide Biosynthesis Protein SpsA, Chain A"/>
    <property type="match status" value="1"/>
</dbReference>
<dbReference type="SUPFAM" id="SSF53448">
    <property type="entry name" value="Nucleotide-diphospho-sugar transferases"/>
    <property type="match status" value="1"/>
</dbReference>
<gene>
    <name evidence="5" type="ORF">BXY66_3498</name>
</gene>
<evidence type="ECO:0000256" key="3">
    <source>
        <dbReference type="ARBA" id="ARBA00022842"/>
    </source>
</evidence>
<dbReference type="InterPro" id="IPR050065">
    <property type="entry name" value="GlmU-like"/>
</dbReference>
<dbReference type="EMBL" id="SMGR01000004">
    <property type="protein sequence ID" value="TCK99794.1"/>
    <property type="molecule type" value="Genomic_DNA"/>
</dbReference>
<keyword evidence="2 5" id="KW-0548">Nucleotidyltransferase</keyword>
<proteinExistence type="predicted"/>
<dbReference type="PANTHER" id="PTHR43584">
    <property type="entry name" value="NUCLEOTIDYL TRANSFERASE"/>
    <property type="match status" value="1"/>
</dbReference>
<dbReference type="InterPro" id="IPR025877">
    <property type="entry name" value="MobA-like_NTP_Trfase"/>
</dbReference>